<proteinExistence type="inferred from homology"/>
<dbReference type="OrthoDB" id="9809206at2"/>
<dbReference type="PANTHER" id="PTHR30566">
    <property type="entry name" value="YNAI-RELATED MECHANOSENSITIVE ION CHANNEL"/>
    <property type="match status" value="1"/>
</dbReference>
<evidence type="ECO:0000259" key="9">
    <source>
        <dbReference type="Pfam" id="PF00924"/>
    </source>
</evidence>
<evidence type="ECO:0000256" key="3">
    <source>
        <dbReference type="ARBA" id="ARBA00022475"/>
    </source>
</evidence>
<dbReference type="GO" id="GO:0005886">
    <property type="term" value="C:plasma membrane"/>
    <property type="evidence" value="ECO:0007669"/>
    <property type="project" value="UniProtKB-SubCell"/>
</dbReference>
<comment type="similarity">
    <text evidence="2">Belongs to the MscS (TC 1.A.23) family.</text>
</comment>
<evidence type="ECO:0000256" key="5">
    <source>
        <dbReference type="ARBA" id="ARBA00022989"/>
    </source>
</evidence>
<dbReference type="Pfam" id="PF00924">
    <property type="entry name" value="MS_channel_2nd"/>
    <property type="match status" value="1"/>
</dbReference>
<dbReference type="Proteomes" id="UP000243197">
    <property type="component" value="Chromosome"/>
</dbReference>
<dbReference type="Gene3D" id="3.30.70.100">
    <property type="match status" value="1"/>
</dbReference>
<dbReference type="SUPFAM" id="SSF82689">
    <property type="entry name" value="Mechanosensitive channel protein MscS (YggB), C-terminal domain"/>
    <property type="match status" value="1"/>
</dbReference>
<keyword evidence="12" id="KW-1185">Reference proteome</keyword>
<feature type="transmembrane region" description="Helical" evidence="7">
    <location>
        <begin position="170"/>
        <end position="195"/>
    </location>
</feature>
<dbReference type="InterPro" id="IPR023408">
    <property type="entry name" value="MscS_beta-dom_sf"/>
</dbReference>
<evidence type="ECO:0000256" key="1">
    <source>
        <dbReference type="ARBA" id="ARBA00004651"/>
    </source>
</evidence>
<accession>A0A1J1DYV3</accession>
<keyword evidence="3" id="KW-1003">Cell membrane</keyword>
<feature type="transmembrane region" description="Helical" evidence="7">
    <location>
        <begin position="216"/>
        <end position="234"/>
    </location>
</feature>
<feature type="transmembrane region" description="Helical" evidence="7">
    <location>
        <begin position="246"/>
        <end position="264"/>
    </location>
</feature>
<dbReference type="Pfam" id="PF21082">
    <property type="entry name" value="MS_channel_3rd"/>
    <property type="match status" value="1"/>
</dbReference>
<dbReference type="KEGG" id="ise:JBKA6_1082"/>
<evidence type="ECO:0000256" key="8">
    <source>
        <dbReference type="SAM" id="SignalP"/>
    </source>
</evidence>
<dbReference type="InterPro" id="IPR006685">
    <property type="entry name" value="MscS_channel_2nd"/>
</dbReference>
<dbReference type="PANTHER" id="PTHR30566:SF5">
    <property type="entry name" value="MECHANOSENSITIVE ION CHANNEL PROTEIN 1, MITOCHONDRIAL-RELATED"/>
    <property type="match status" value="1"/>
</dbReference>
<reference evidence="11 12" key="1">
    <citation type="submission" date="2014-03" db="EMBL/GenBank/DDBJ databases">
        <title>complete genome sequence of Flavobacteriaceae bacterium JBKA-6.</title>
        <authorList>
            <person name="Takano T."/>
            <person name="Nakamura Y."/>
            <person name="Takuma S."/>
            <person name="Yasuike M."/>
            <person name="Matsuyama T."/>
            <person name="Sakai T."/>
            <person name="Fujiwara A."/>
            <person name="Kimoto K."/>
            <person name="Fukuda Y."/>
            <person name="Kondo H."/>
            <person name="Hirono I."/>
            <person name="Nakayasu C."/>
        </authorList>
    </citation>
    <scope>NUCLEOTIDE SEQUENCE [LARGE SCALE GENOMIC DNA]</scope>
    <source>
        <strain evidence="11 12">JBKA-6</strain>
    </source>
</reference>
<evidence type="ECO:0000313" key="12">
    <source>
        <dbReference type="Proteomes" id="UP000243197"/>
    </source>
</evidence>
<keyword evidence="5 7" id="KW-1133">Transmembrane helix</keyword>
<comment type="subcellular location">
    <subcellularLocation>
        <location evidence="1">Cell membrane</location>
        <topology evidence="1">Multi-pass membrane protein</topology>
    </subcellularLocation>
</comment>
<feature type="signal peptide" evidence="8">
    <location>
        <begin position="1"/>
        <end position="21"/>
    </location>
</feature>
<protein>
    <submittedName>
        <fullName evidence="11">Mechanosensitive ion channel MscS</fullName>
    </submittedName>
</protein>
<dbReference type="RefSeq" id="WP_096686618.1">
    <property type="nucleotide sequence ID" value="NZ_AP014564.1"/>
</dbReference>
<dbReference type="Gene3D" id="2.30.30.60">
    <property type="match status" value="1"/>
</dbReference>
<feature type="domain" description="Mechanosensitive ion channel MscS" evidence="9">
    <location>
        <begin position="337"/>
        <end position="401"/>
    </location>
</feature>
<dbReference type="InterPro" id="IPR010920">
    <property type="entry name" value="LSM_dom_sf"/>
</dbReference>
<evidence type="ECO:0000256" key="4">
    <source>
        <dbReference type="ARBA" id="ARBA00022692"/>
    </source>
</evidence>
<dbReference type="InterPro" id="IPR049278">
    <property type="entry name" value="MS_channel_C"/>
</dbReference>
<dbReference type="GO" id="GO:0008381">
    <property type="term" value="F:mechanosensitive monoatomic ion channel activity"/>
    <property type="evidence" value="ECO:0007669"/>
    <property type="project" value="UniProtKB-ARBA"/>
</dbReference>
<dbReference type="SUPFAM" id="SSF82861">
    <property type="entry name" value="Mechanosensitive channel protein MscS (YggB), transmembrane region"/>
    <property type="match status" value="1"/>
</dbReference>
<evidence type="ECO:0000259" key="10">
    <source>
        <dbReference type="Pfam" id="PF21082"/>
    </source>
</evidence>
<dbReference type="InterPro" id="IPR011066">
    <property type="entry name" value="MscS_channel_C_sf"/>
</dbReference>
<evidence type="ECO:0000256" key="7">
    <source>
        <dbReference type="SAM" id="Phobius"/>
    </source>
</evidence>
<organism evidence="11 12">
    <name type="scientific">Ichthyobacterium seriolicida</name>
    <dbReference type="NCBI Taxonomy" id="242600"/>
    <lineage>
        <taxon>Bacteria</taxon>
        <taxon>Pseudomonadati</taxon>
        <taxon>Bacteroidota</taxon>
        <taxon>Flavobacteriia</taxon>
        <taxon>Flavobacteriales</taxon>
        <taxon>Ichthyobacteriaceae</taxon>
        <taxon>Ichthyobacterium</taxon>
    </lineage>
</organism>
<dbReference type="EMBL" id="AP014564">
    <property type="protein sequence ID" value="BAV95095.1"/>
    <property type="molecule type" value="Genomic_DNA"/>
</dbReference>
<keyword evidence="4 7" id="KW-0812">Transmembrane</keyword>
<gene>
    <name evidence="11" type="ORF">JBKA6_1082</name>
</gene>
<evidence type="ECO:0000313" key="11">
    <source>
        <dbReference type="EMBL" id="BAV95095.1"/>
    </source>
</evidence>
<evidence type="ECO:0000256" key="6">
    <source>
        <dbReference type="ARBA" id="ARBA00023136"/>
    </source>
</evidence>
<sequence length="540" mass="62119">MSRIVLSSVVIVCLSILSLYAQHSVKADLTNPSSTIYTHLHFLESNSYDIKESIKTIIPNSVDNPEEVVIKLKKIFNGKGLFVDFYKIPTDPNYQDTIRHNRLSKYVLFPNEMPLIYLEKKGNNWYYSEETVEKVDHIYDNVFPSYTSKVKKLIPKIGYKKIFNIELWKFLGIFVLSLSSMVLGFFLKKLIFFILNKIYYRIIKNDEGFGQRPLRKISHVISLMITINFFVKIFPSLEFESEINKWLFLALNIVSTVFWIYLFLKLAKIVMNMYVGVTEGSKEKLTEQIVPILDNFLKGIIIFAGFLKIITLFGIDATTVLAGASIGGLAVALASQDTVKNLIGTFMIFLDKPFQIGDWIEAENIVGSVEQVSFRSSMIRAADTSIYQIPNSRLAEIVINNKGLRLYRRYKTELGIRYDTPPELIQSFVYGIREIIIAHPETRSESYNVEFTGFGDSALLIMLNTYFKSLEWGVEQSSKHRLHMAIVKLAKNLGVEFAFPSSTLMIEQMPNQKDVEIKYNTDKNHIEEMLKKTIDDFKKK</sequence>
<dbReference type="SUPFAM" id="SSF50182">
    <property type="entry name" value="Sm-like ribonucleoproteins"/>
    <property type="match status" value="1"/>
</dbReference>
<name>A0A1J1DYV3_9FLAO</name>
<dbReference type="Gene3D" id="1.10.287.1260">
    <property type="match status" value="1"/>
</dbReference>
<dbReference type="AlphaFoldDB" id="A0A1J1DYV3"/>
<feature type="chain" id="PRO_5012881961" evidence="8">
    <location>
        <begin position="22"/>
        <end position="540"/>
    </location>
</feature>
<keyword evidence="6 7" id="KW-0472">Membrane</keyword>
<evidence type="ECO:0000256" key="2">
    <source>
        <dbReference type="ARBA" id="ARBA00008017"/>
    </source>
</evidence>
<feature type="domain" description="Mechanosensitive ion channel MscS C-terminal" evidence="10">
    <location>
        <begin position="412"/>
        <end position="491"/>
    </location>
</feature>
<keyword evidence="8" id="KW-0732">Signal</keyword>
<dbReference type="InterPro" id="IPR011014">
    <property type="entry name" value="MscS_channel_TM-2"/>
</dbReference>